<dbReference type="Proteomes" id="UP000054164">
    <property type="component" value="Unassembled WGS sequence"/>
</dbReference>
<dbReference type="HOGENOM" id="CLU_128641_0_0_9"/>
<sequence length="179" mass="20624">MFIDDYPYLENNPGDENMNMRPMPYMAWGNSPMYNPYMNNMTSCMDNINYSYMNRCNDNITNENEDSIYTDNGSPMVPNQPQDIPMPNSNIQTQDIPMPNSNIQTPPPIQDDILYNQGFLKTQIGKRVKIEFLIGTNMLIDREGTLVGVGISYILIDEVDTNDLIMADMYSIKFVRIFD</sequence>
<evidence type="ECO:0000313" key="1">
    <source>
        <dbReference type="EMBL" id="GAE03371.1"/>
    </source>
</evidence>
<accession>A0A0S6U6G2</accession>
<protein>
    <submittedName>
        <fullName evidence="1">Alginate lyase</fullName>
    </submittedName>
</protein>
<dbReference type="AlphaFoldDB" id="A0A0S6U6G2"/>
<dbReference type="GO" id="GO:0016829">
    <property type="term" value="F:lyase activity"/>
    <property type="evidence" value="ECO:0007669"/>
    <property type="project" value="UniProtKB-KW"/>
</dbReference>
<proteinExistence type="predicted"/>
<reference evidence="1" key="1">
    <citation type="submission" date="2013-10" db="EMBL/GenBank/DDBJ databases">
        <title>Draft genome sequence of Clostridium botulinum type B strain Osaka05.</title>
        <authorList>
            <person name="Sakaguchi Y."/>
            <person name="Hosomi K."/>
            <person name="Uchiyama J."/>
            <person name="Ogura Y."/>
            <person name="Sakaguchi M."/>
            <person name="Kohda T."/>
            <person name="Mukamoto M."/>
            <person name="Misawa N."/>
            <person name="Matsuzaki S."/>
            <person name="Hayashi T."/>
            <person name="Kozaki S."/>
        </authorList>
    </citation>
    <scope>NUCLEOTIDE SEQUENCE</scope>
    <source>
        <strain evidence="1">Osaka05</strain>
    </source>
</reference>
<dbReference type="EMBL" id="DF384213">
    <property type="protein sequence ID" value="GAE03371.1"/>
    <property type="molecule type" value="Genomic_DNA"/>
</dbReference>
<dbReference type="RefSeq" id="WP_030036374.1">
    <property type="nucleotide sequence ID" value="NZ_DF384213.1"/>
</dbReference>
<keyword evidence="1" id="KW-0456">Lyase</keyword>
<organism evidence="1">
    <name type="scientific">Clostridium botulinum B str. Osaka05</name>
    <dbReference type="NCBI Taxonomy" id="1407017"/>
    <lineage>
        <taxon>Bacteria</taxon>
        <taxon>Bacillati</taxon>
        <taxon>Bacillota</taxon>
        <taxon>Clostridia</taxon>
        <taxon>Eubacteriales</taxon>
        <taxon>Clostridiaceae</taxon>
        <taxon>Clostridium</taxon>
    </lineage>
</organism>
<name>A0A0S6U6G2_CLOBO</name>
<gene>
    <name evidence="1" type="ORF">CBO05C_3061</name>
</gene>